<dbReference type="NCBIfam" id="TIGR02574">
    <property type="entry name" value="stabl_TIGR02574"/>
    <property type="match status" value="1"/>
</dbReference>
<dbReference type="Proteomes" id="UP000019141">
    <property type="component" value="Unassembled WGS sequence"/>
</dbReference>
<gene>
    <name evidence="1" type="ORF">ETSY1_07470</name>
</gene>
<name>W4LUM3_ENTF1</name>
<evidence type="ECO:0000313" key="2">
    <source>
        <dbReference type="Proteomes" id="UP000019141"/>
    </source>
</evidence>
<comment type="caution">
    <text evidence="1">The sequence shown here is derived from an EMBL/GenBank/DDBJ whole genome shotgun (WGS) entry which is preliminary data.</text>
</comment>
<reference evidence="1 2" key="1">
    <citation type="journal article" date="2014" name="Nature">
        <title>An environmental bacterial taxon with a large and distinct metabolic repertoire.</title>
        <authorList>
            <person name="Wilson M.C."/>
            <person name="Mori T."/>
            <person name="Ruckert C."/>
            <person name="Uria A.R."/>
            <person name="Helf M.J."/>
            <person name="Takada K."/>
            <person name="Gernert C."/>
            <person name="Steffens U.A."/>
            <person name="Heycke N."/>
            <person name="Schmitt S."/>
            <person name="Rinke C."/>
            <person name="Helfrich E.J."/>
            <person name="Brachmann A.O."/>
            <person name="Gurgui C."/>
            <person name="Wakimoto T."/>
            <person name="Kracht M."/>
            <person name="Crusemann M."/>
            <person name="Hentschel U."/>
            <person name="Abe I."/>
            <person name="Matsunaga S."/>
            <person name="Kalinowski J."/>
            <person name="Takeyama H."/>
            <person name="Piel J."/>
        </authorList>
    </citation>
    <scope>NUCLEOTIDE SEQUENCE [LARGE SCALE GENOMIC DNA]</scope>
    <source>
        <strain evidence="2">TSY1</strain>
    </source>
</reference>
<accession>W4LUM3</accession>
<dbReference type="AlphaFoldDB" id="W4LUM3"/>
<keyword evidence="2" id="KW-1185">Reference proteome</keyword>
<dbReference type="Pfam" id="PF09720">
    <property type="entry name" value="Unstab_antitox"/>
    <property type="match status" value="1"/>
</dbReference>
<protein>
    <recommendedName>
        <fullName evidence="3">Addiction module antitoxin RelB</fullName>
    </recommendedName>
</protein>
<sequence length="81" mass="9188">MSTTVRDLFKQASILDEQDRATLAGLLLESLEDEVDEDAESAWRKEIERRLAELDSGKVQTVSWEEVKANLKRITGAEHTD</sequence>
<dbReference type="HOGENOM" id="CLU_177580_3_0_7"/>
<organism evidence="1 2">
    <name type="scientific">Entotheonella factor</name>
    <dbReference type="NCBI Taxonomy" id="1429438"/>
    <lineage>
        <taxon>Bacteria</taxon>
        <taxon>Pseudomonadati</taxon>
        <taxon>Nitrospinota/Tectimicrobiota group</taxon>
        <taxon>Candidatus Tectimicrobiota</taxon>
        <taxon>Candidatus Entotheonellia</taxon>
        <taxon>Candidatus Entotheonellales</taxon>
        <taxon>Candidatus Entotheonellaceae</taxon>
        <taxon>Candidatus Entotheonella</taxon>
    </lineage>
</organism>
<proteinExistence type="predicted"/>
<evidence type="ECO:0008006" key="3">
    <source>
        <dbReference type="Google" id="ProtNLM"/>
    </source>
</evidence>
<dbReference type="InterPro" id="IPR013406">
    <property type="entry name" value="CHP02574_addiction_mod"/>
</dbReference>
<evidence type="ECO:0000313" key="1">
    <source>
        <dbReference type="EMBL" id="ETX01396.1"/>
    </source>
</evidence>
<dbReference type="EMBL" id="AZHW01000234">
    <property type="protein sequence ID" value="ETX01396.1"/>
    <property type="molecule type" value="Genomic_DNA"/>
</dbReference>